<dbReference type="Proteomes" id="UP001148629">
    <property type="component" value="Unassembled WGS sequence"/>
</dbReference>
<dbReference type="EMBL" id="JANRMS010000433">
    <property type="protein sequence ID" value="KAJ3539943.1"/>
    <property type="molecule type" value="Genomic_DNA"/>
</dbReference>
<name>A0ACC1SHX0_9HYPO</name>
<gene>
    <name evidence="1" type="ORF">NM208_g5276</name>
</gene>
<evidence type="ECO:0000313" key="2">
    <source>
        <dbReference type="Proteomes" id="UP001148629"/>
    </source>
</evidence>
<accession>A0ACC1SHX0</accession>
<sequence length="297" mass="30938">MEGSVCFAEGGQRTGSFDISTPADIDATFVVIGVGGVGLAVARRLGVGRRIIIADYSEETINRAADSLRNDGHDVETRIIDISDYGSVDALAKFASSITRIQTVVNAAGISPSMGNSLKIYEVTLLGAANVIDAFLEVMPPGSSLISVSSGAGHFARPGISSELEQHFATAPREQLLGHGAMDLESDSPTAYAISKWGTIVRVQGAVREGQRRGVRLNSVSLGWVATPMLQKELAGEWADHAKAMIKDAPISRPASTNEIAGVVAFLSGPEASFIQGADLLVDGGTLAASRVGGMTL</sequence>
<comment type="caution">
    <text evidence="1">The sequence shown here is derived from an EMBL/GenBank/DDBJ whole genome shotgun (WGS) entry which is preliminary data.</text>
</comment>
<proteinExistence type="predicted"/>
<protein>
    <submittedName>
        <fullName evidence="1">Uncharacterized protein</fullName>
    </submittedName>
</protein>
<reference evidence="1" key="1">
    <citation type="submission" date="2022-08" db="EMBL/GenBank/DDBJ databases">
        <title>Genome Sequence of Fusarium decemcellulare.</title>
        <authorList>
            <person name="Buettner E."/>
        </authorList>
    </citation>
    <scope>NUCLEOTIDE SEQUENCE</scope>
    <source>
        <strain evidence="1">Babe19</strain>
    </source>
</reference>
<keyword evidence="2" id="KW-1185">Reference proteome</keyword>
<evidence type="ECO:0000313" key="1">
    <source>
        <dbReference type="EMBL" id="KAJ3539943.1"/>
    </source>
</evidence>
<organism evidence="1 2">
    <name type="scientific">Fusarium decemcellulare</name>
    <dbReference type="NCBI Taxonomy" id="57161"/>
    <lineage>
        <taxon>Eukaryota</taxon>
        <taxon>Fungi</taxon>
        <taxon>Dikarya</taxon>
        <taxon>Ascomycota</taxon>
        <taxon>Pezizomycotina</taxon>
        <taxon>Sordariomycetes</taxon>
        <taxon>Hypocreomycetidae</taxon>
        <taxon>Hypocreales</taxon>
        <taxon>Nectriaceae</taxon>
        <taxon>Fusarium</taxon>
        <taxon>Fusarium decemcellulare species complex</taxon>
    </lineage>
</organism>